<sequence length="421" mass="47116">MSLGAFVRTRYGAGWRTRAAIEAHQRAGFARFRANVMPRSPFYAAHADRPLQDLPPMNKARLMESFSRINTCGIAYDEALHVALKAERSRDFSPTIGDVSVGLSTGTSGQRGLFLATPQERRLWAAILMGRFWPNLMQRQRVAFFMRADNALYRTLSNPLVRFEFFDMLSPFEAHLRRLNDLAPTVVIAPASLVRHLVQVQNEGRIGIAPHKIISVAETLCPDDKALAEAAFGCRLDEVYQATEGVLAFTCPAGSLHLNEGWLQIDRDVIDPDTGAFCPIIHDFTRESLPILNYRLNDVLLPEPAPCACGSACLRIARIEGREDDMLWWQGENGRKMVPAEAVRSAIAAMRASVRDYSIIEKQGVLTVWLDHPTEGATAEVAHALQKLAQRLKVSLPALDIRVGCPPRTEFKHRRIRVERQ</sequence>
<name>A0A1B1A0V5_9RHOB</name>
<dbReference type="Gene3D" id="3.40.50.12780">
    <property type="entry name" value="N-terminal domain of ligase-like"/>
    <property type="match status" value="1"/>
</dbReference>
<reference evidence="1 2" key="1">
    <citation type="journal article" date="2016" name="ISME J.">
        <title>Global occurrence and heterogeneity of the Roseobacter-clade species Ruegeria mobilis.</title>
        <authorList>
            <person name="Sonnenschein E."/>
            <person name="Gram L."/>
        </authorList>
    </citation>
    <scope>NUCLEOTIDE SEQUENCE [LARGE SCALE GENOMIC DNA]</scope>
    <source>
        <strain evidence="1 2">F1926</strain>
    </source>
</reference>
<dbReference type="InterPro" id="IPR053158">
    <property type="entry name" value="CapK_Type1_Caps_Biosynth"/>
</dbReference>
<dbReference type="PANTHER" id="PTHR36932">
    <property type="entry name" value="CAPSULAR POLYSACCHARIDE BIOSYNTHESIS PROTEIN"/>
    <property type="match status" value="1"/>
</dbReference>
<dbReference type="PANTHER" id="PTHR36932:SF1">
    <property type="entry name" value="CAPSULAR POLYSACCHARIDE BIOSYNTHESIS PROTEIN"/>
    <property type="match status" value="1"/>
</dbReference>
<dbReference type="NCBIfam" id="TIGR02304">
    <property type="entry name" value="aden_form_hyp"/>
    <property type="match status" value="1"/>
</dbReference>
<accession>A0A1B1A0V5</accession>
<organism evidence="1 2">
    <name type="scientific">Tritonibacter mobilis F1926</name>
    <dbReference type="NCBI Taxonomy" id="1265309"/>
    <lineage>
        <taxon>Bacteria</taxon>
        <taxon>Pseudomonadati</taxon>
        <taxon>Pseudomonadota</taxon>
        <taxon>Alphaproteobacteria</taxon>
        <taxon>Rhodobacterales</taxon>
        <taxon>Paracoccaceae</taxon>
        <taxon>Tritonibacter</taxon>
    </lineage>
</organism>
<dbReference type="STRING" id="1265309.K529_005600"/>
<gene>
    <name evidence="1" type="ORF">K529_005600</name>
</gene>
<dbReference type="AlphaFoldDB" id="A0A1B1A0V5"/>
<dbReference type="OrthoDB" id="580775at2"/>
<dbReference type="GeneID" id="28249286"/>
<dbReference type="RefSeq" id="WP_040642335.1">
    <property type="nucleotide sequence ID" value="NZ_CP015230.1"/>
</dbReference>
<proteinExistence type="predicted"/>
<dbReference type="KEGG" id="rmb:K529_005600"/>
<protein>
    <submittedName>
        <fullName evidence="1">Adenylate synthase</fullName>
    </submittedName>
</protein>
<dbReference type="EMBL" id="CP015230">
    <property type="protein sequence ID" value="ANP40234.1"/>
    <property type="molecule type" value="Genomic_DNA"/>
</dbReference>
<evidence type="ECO:0000313" key="2">
    <source>
        <dbReference type="Proteomes" id="UP000013243"/>
    </source>
</evidence>
<dbReference type="Proteomes" id="UP000013243">
    <property type="component" value="Chromosome"/>
</dbReference>
<dbReference type="InterPro" id="IPR042099">
    <property type="entry name" value="ANL_N_sf"/>
</dbReference>
<dbReference type="SUPFAM" id="SSF56801">
    <property type="entry name" value="Acetyl-CoA synthetase-like"/>
    <property type="match status" value="1"/>
</dbReference>
<evidence type="ECO:0000313" key="1">
    <source>
        <dbReference type="EMBL" id="ANP40234.1"/>
    </source>
</evidence>
<dbReference type="InterPro" id="IPR012685">
    <property type="entry name" value="CHP02304_F390_synth-rel"/>
</dbReference>